<evidence type="ECO:0000313" key="2">
    <source>
        <dbReference type="EMBL" id="SFV70848.1"/>
    </source>
</evidence>
<organism evidence="2">
    <name type="scientific">hydrothermal vent metagenome</name>
    <dbReference type="NCBI Taxonomy" id="652676"/>
    <lineage>
        <taxon>unclassified sequences</taxon>
        <taxon>metagenomes</taxon>
        <taxon>ecological metagenomes</taxon>
    </lineage>
</organism>
<dbReference type="AlphaFoldDB" id="A0A1W1CYB2"/>
<dbReference type="EMBL" id="FPHH01000159">
    <property type="protein sequence ID" value="SFV70848.1"/>
    <property type="molecule type" value="Genomic_DNA"/>
</dbReference>
<sequence length="264" mass="30450">MLKIVSLLSLLITASFAKVYYAKVEPYELRTIASAVSGRVVYTDENMLGKKLSKRAFLQIDDKLNRDELKSVRKKRGYLKETLALDEKIVKNLEEVLKRKRENFKRILSLSIKSKVEKDREFYDLVASENRYFSTLKEINSLKTTSSDLELREKQLLKQIHDKTITAEGFVLYDLKVKPESVVNIGTPLAKVADVSKAIAVVYLDKDDLKRLNKSVVYINDQKSNYRFSRVSKIADSKNISRYRAELVMKAPKIFSTLIKIELK</sequence>
<evidence type="ECO:0008006" key="3">
    <source>
        <dbReference type="Google" id="ProtNLM"/>
    </source>
</evidence>
<accession>A0A1W1CYB2</accession>
<protein>
    <recommendedName>
        <fullName evidence="3">HlyD family secretion protein</fullName>
    </recommendedName>
</protein>
<name>A0A1W1CYB2_9ZZZZ</name>
<evidence type="ECO:0000256" key="1">
    <source>
        <dbReference type="SAM" id="Coils"/>
    </source>
</evidence>
<keyword evidence="1" id="KW-0175">Coiled coil</keyword>
<gene>
    <name evidence="2" type="ORF">MNB_SM-5-1287</name>
</gene>
<feature type="coiled-coil region" evidence="1">
    <location>
        <begin position="83"/>
        <end position="110"/>
    </location>
</feature>
<proteinExistence type="predicted"/>
<reference evidence="2" key="1">
    <citation type="submission" date="2016-10" db="EMBL/GenBank/DDBJ databases">
        <authorList>
            <person name="de Groot N.N."/>
        </authorList>
    </citation>
    <scope>NUCLEOTIDE SEQUENCE</scope>
</reference>